<dbReference type="OrthoDB" id="2113341at2759"/>
<feature type="disulfide bond" evidence="20">
    <location>
        <begin position="155"/>
        <end position="357"/>
    </location>
</feature>
<evidence type="ECO:0000256" key="1">
    <source>
        <dbReference type="ARBA" id="ARBA00000189"/>
    </source>
</evidence>
<feature type="binding site" evidence="18">
    <location>
        <position position="112"/>
    </location>
    <ligand>
        <name>Ca(2+)</name>
        <dbReference type="ChEBI" id="CHEBI:29108"/>
        <label>1</label>
    </ligand>
</feature>
<dbReference type="GO" id="GO:0005576">
    <property type="term" value="C:extracellular region"/>
    <property type="evidence" value="ECO:0007669"/>
    <property type="project" value="UniProtKB-SubCell"/>
</dbReference>
<evidence type="ECO:0000256" key="10">
    <source>
        <dbReference type="ARBA" id="ARBA00022837"/>
    </source>
</evidence>
<comment type="catalytic activity">
    <reaction evidence="1 21">
        <text>2 a phenolic donor + H2O2 = 2 a phenolic radical donor + 2 H2O</text>
        <dbReference type="Rhea" id="RHEA:56136"/>
        <dbReference type="ChEBI" id="CHEBI:15377"/>
        <dbReference type="ChEBI" id="CHEBI:16240"/>
        <dbReference type="ChEBI" id="CHEBI:139520"/>
        <dbReference type="ChEBI" id="CHEBI:139521"/>
        <dbReference type="EC" id="1.11.1.7"/>
    </reaction>
</comment>
<evidence type="ECO:0000256" key="5">
    <source>
        <dbReference type="ARBA" id="ARBA00022525"/>
    </source>
</evidence>
<keyword evidence="13 20" id="KW-1015">Disulfide bond</keyword>
<evidence type="ECO:0000256" key="9">
    <source>
        <dbReference type="ARBA" id="ARBA00022729"/>
    </source>
</evidence>
<keyword evidence="11 21" id="KW-0560">Oxidoreductase</keyword>
<evidence type="ECO:0000256" key="21">
    <source>
        <dbReference type="RuleBase" id="RU362060"/>
    </source>
</evidence>
<keyword evidence="15 21" id="KW-0376">Hydrogen peroxide</keyword>
<dbReference type="SUPFAM" id="SSF48113">
    <property type="entry name" value="Heme-dependent peroxidases"/>
    <property type="match status" value="1"/>
</dbReference>
<keyword evidence="8 18" id="KW-0479">Metal-binding</keyword>
<feature type="binding site" evidence="18">
    <location>
        <position position="279"/>
    </location>
    <ligand>
        <name>Ca(2+)</name>
        <dbReference type="ChEBI" id="CHEBI:29108"/>
        <label>2</label>
    </ligand>
</feature>
<name>A0A9Q1JP76_9CARY</name>
<evidence type="ECO:0000256" key="17">
    <source>
        <dbReference type="PIRSR" id="PIRSR600823-2"/>
    </source>
</evidence>
<comment type="cofactor">
    <cofactor evidence="18 21">
        <name>heme b</name>
        <dbReference type="ChEBI" id="CHEBI:60344"/>
    </cofactor>
    <text evidence="18 21">Binds 1 heme b (iron(II)-protoporphyrin IX) group per subunit.</text>
</comment>
<feature type="active site" description="Proton acceptor" evidence="16">
    <location>
        <position position="104"/>
    </location>
</feature>
<evidence type="ECO:0000256" key="3">
    <source>
        <dbReference type="ARBA" id="ARBA00004613"/>
    </source>
</evidence>
<dbReference type="AlphaFoldDB" id="A0A9Q1JP76"/>
<feature type="disulfide bond" evidence="20">
    <location>
        <begin position="71"/>
        <end position="149"/>
    </location>
</feature>
<dbReference type="InterPro" id="IPR019794">
    <property type="entry name" value="Peroxidases_AS"/>
</dbReference>
<evidence type="ECO:0000313" key="24">
    <source>
        <dbReference type="Proteomes" id="UP001153076"/>
    </source>
</evidence>
<evidence type="ECO:0000256" key="13">
    <source>
        <dbReference type="ARBA" id="ARBA00023157"/>
    </source>
</evidence>
<evidence type="ECO:0000256" key="15">
    <source>
        <dbReference type="ARBA" id="ARBA00023324"/>
    </source>
</evidence>
<feature type="binding site" evidence="18">
    <location>
        <position position="228"/>
    </location>
    <ligand>
        <name>Ca(2+)</name>
        <dbReference type="ChEBI" id="CHEBI:29108"/>
        <label>2</label>
    </ligand>
</feature>
<feature type="binding site" evidence="18">
    <location>
        <position position="108"/>
    </location>
    <ligand>
        <name>Ca(2+)</name>
        <dbReference type="ChEBI" id="CHEBI:29108"/>
        <label>1</label>
    </ligand>
</feature>
<evidence type="ECO:0000256" key="12">
    <source>
        <dbReference type="ARBA" id="ARBA00023004"/>
    </source>
</evidence>
<dbReference type="Gene3D" id="1.10.520.10">
    <property type="match status" value="1"/>
</dbReference>
<dbReference type="EMBL" id="JAKOGI010001049">
    <property type="protein sequence ID" value="KAJ8428120.1"/>
    <property type="molecule type" value="Genomic_DNA"/>
</dbReference>
<evidence type="ECO:0000256" key="16">
    <source>
        <dbReference type="PIRSR" id="PIRSR600823-1"/>
    </source>
</evidence>
<comment type="function">
    <text evidence="2">Removal of H(2)O(2), oxidation of toxic reductants, biosynthesis and degradation of lignin, suberization, auxin catabolism, response to environmental stresses such as wounding, pathogen attack and oxidative stress. These functions might be dependent on each isozyme/isoform in each plant tissue.</text>
</comment>
<keyword evidence="12 18" id="KW-0408">Iron</keyword>
<keyword evidence="10 18" id="KW-0106">Calcium</keyword>
<feature type="binding site" evidence="18">
    <location>
        <position position="289"/>
    </location>
    <ligand>
        <name>Ca(2+)</name>
        <dbReference type="ChEBI" id="CHEBI:29108"/>
        <label>2</label>
    </ligand>
</feature>
<feature type="site" description="Transition state stabilizer" evidence="19">
    <location>
        <position position="100"/>
    </location>
</feature>
<dbReference type="GO" id="GO:0046872">
    <property type="term" value="F:metal ion binding"/>
    <property type="evidence" value="ECO:0007669"/>
    <property type="project" value="UniProtKB-UniRule"/>
</dbReference>
<gene>
    <name evidence="23" type="ORF">Cgig2_000892</name>
</gene>
<keyword evidence="7 21" id="KW-0349">Heme</keyword>
<feature type="binding site" evidence="18">
    <location>
        <position position="114"/>
    </location>
    <ligand>
        <name>Ca(2+)</name>
        <dbReference type="ChEBI" id="CHEBI:29108"/>
        <label>1</label>
    </ligand>
</feature>
<evidence type="ECO:0000256" key="14">
    <source>
        <dbReference type="ARBA" id="ARBA00023180"/>
    </source>
</evidence>
<dbReference type="InterPro" id="IPR000823">
    <property type="entry name" value="Peroxidase_pln"/>
</dbReference>
<keyword evidence="9" id="KW-0732">Signal</keyword>
<comment type="caution">
    <text evidence="23">The sequence shown here is derived from an EMBL/GenBank/DDBJ whole genome shotgun (WGS) entry which is preliminary data.</text>
</comment>
<dbReference type="PRINTS" id="PR00458">
    <property type="entry name" value="PEROXIDASE"/>
</dbReference>
<feature type="domain" description="Plant heme peroxidase family profile" evidence="22">
    <location>
        <begin position="61"/>
        <end position="361"/>
    </location>
</feature>
<feature type="disulfide bond" evidence="20">
    <location>
        <begin position="106"/>
        <end position="111"/>
    </location>
</feature>
<dbReference type="Pfam" id="PF00141">
    <property type="entry name" value="peroxidase"/>
    <property type="match status" value="1"/>
</dbReference>
<evidence type="ECO:0000256" key="6">
    <source>
        <dbReference type="ARBA" id="ARBA00022559"/>
    </source>
</evidence>
<feature type="binding site" description="axial binding residue" evidence="18">
    <location>
        <position position="227"/>
    </location>
    <ligand>
        <name>heme b</name>
        <dbReference type="ChEBI" id="CHEBI:60344"/>
    </ligand>
    <ligandPart>
        <name>Fe</name>
        <dbReference type="ChEBI" id="CHEBI:18248"/>
    </ligandPart>
</feature>
<feature type="binding site" evidence="18">
    <location>
        <position position="105"/>
    </location>
    <ligand>
        <name>Ca(2+)</name>
        <dbReference type="ChEBI" id="CHEBI:29108"/>
        <label>1</label>
    </ligand>
</feature>
<dbReference type="GO" id="GO:0140825">
    <property type="term" value="F:lactoperoxidase activity"/>
    <property type="evidence" value="ECO:0007669"/>
    <property type="project" value="UniProtKB-EC"/>
</dbReference>
<evidence type="ECO:0000256" key="8">
    <source>
        <dbReference type="ARBA" id="ARBA00022723"/>
    </source>
</evidence>
<evidence type="ECO:0000256" key="7">
    <source>
        <dbReference type="ARBA" id="ARBA00022617"/>
    </source>
</evidence>
<feature type="binding site" evidence="18">
    <location>
        <position position="123"/>
    </location>
    <ligand>
        <name>Ca(2+)</name>
        <dbReference type="ChEBI" id="CHEBI:29108"/>
        <label>1</label>
    </ligand>
</feature>
<evidence type="ECO:0000256" key="18">
    <source>
        <dbReference type="PIRSR" id="PIRSR600823-3"/>
    </source>
</evidence>
<proteinExistence type="inferred from homology"/>
<dbReference type="Gene3D" id="1.10.420.10">
    <property type="entry name" value="Peroxidase, domain 2"/>
    <property type="match status" value="1"/>
</dbReference>
<evidence type="ECO:0000256" key="4">
    <source>
        <dbReference type="ARBA" id="ARBA00012313"/>
    </source>
</evidence>
<keyword evidence="6 21" id="KW-0575">Peroxidase</keyword>
<dbReference type="GO" id="GO:0006979">
    <property type="term" value="P:response to oxidative stress"/>
    <property type="evidence" value="ECO:0007669"/>
    <property type="project" value="UniProtKB-UniRule"/>
</dbReference>
<dbReference type="EC" id="1.11.1.7" evidence="4 21"/>
<dbReference type="FunFam" id="1.10.420.10:FF:000007">
    <property type="entry name" value="Peroxidase"/>
    <property type="match status" value="1"/>
</dbReference>
<dbReference type="CDD" id="cd00693">
    <property type="entry name" value="secretory_peroxidase"/>
    <property type="match status" value="1"/>
</dbReference>
<evidence type="ECO:0000256" key="20">
    <source>
        <dbReference type="PIRSR" id="PIRSR600823-5"/>
    </source>
</evidence>
<accession>A0A9Q1JP76</accession>
<dbReference type="PROSITE" id="PS00436">
    <property type="entry name" value="PEROXIDASE_2"/>
    <property type="match status" value="1"/>
</dbReference>
<dbReference type="GO" id="GO:0020037">
    <property type="term" value="F:heme binding"/>
    <property type="evidence" value="ECO:0007669"/>
    <property type="project" value="UniProtKB-UniRule"/>
</dbReference>
<comment type="cofactor">
    <cofactor evidence="18 21">
        <name>Ca(2+)</name>
        <dbReference type="ChEBI" id="CHEBI:29108"/>
    </cofactor>
    <text evidence="18 21">Binds 2 calcium ions per subunit.</text>
</comment>
<dbReference type="PANTHER" id="PTHR31517">
    <property type="match status" value="1"/>
</dbReference>
<feature type="disulfide bond" evidence="20">
    <location>
        <begin position="234"/>
        <end position="266"/>
    </location>
</feature>
<sequence length="361" mass="39194">MGSVTTPSNATQVRYSPIPPWNITLKSKNNLDILKMRASVFPSALAFGLVLLTLSGHCHGQLKVGFYNGKCGENDVEKVIHEVVKQKITADPKTVSELVRLSFHDCFVRGCDGSVFLDGGDTEKTASPNQDLGGFNTVDDIKTAIEKICPEVVSCADVLVVAARDAISLAGGKWFEVETGRRDGLVSTRSEALANIPPPTIPVPQAIKLFAQKRLNTDDFVILLGGHTVGTAHCHSFERRLYNVRNTNKPDLTISSSLLQLLQNTCPLNSQSDDEAFLDQTPNSHFIIDNAYYNQILAHNGTMEIDQNMALHPLTSGLVKGLADSPDQFLDQFGAAMVKMARIGVLTGNQGEIRKTCSSVN</sequence>
<dbReference type="InterPro" id="IPR033905">
    <property type="entry name" value="Secretory_peroxidase"/>
</dbReference>
<dbReference type="InterPro" id="IPR010255">
    <property type="entry name" value="Haem_peroxidase_sf"/>
</dbReference>
<keyword evidence="24" id="KW-1185">Reference proteome</keyword>
<comment type="subcellular location">
    <subcellularLocation>
        <location evidence="3 21">Secreted</location>
    </subcellularLocation>
</comment>
<evidence type="ECO:0000256" key="19">
    <source>
        <dbReference type="PIRSR" id="PIRSR600823-4"/>
    </source>
</evidence>
<dbReference type="PANTHER" id="PTHR31517:SF59">
    <property type="entry name" value="PEROXIDASE"/>
    <property type="match status" value="1"/>
</dbReference>
<dbReference type="InterPro" id="IPR002016">
    <property type="entry name" value="Haem_peroxidase"/>
</dbReference>
<dbReference type="FunFam" id="1.10.520.10:FF:000006">
    <property type="entry name" value="Peroxidase"/>
    <property type="match status" value="1"/>
</dbReference>
<reference evidence="23" key="1">
    <citation type="submission" date="2022-04" db="EMBL/GenBank/DDBJ databases">
        <title>Carnegiea gigantea Genome sequencing and assembly v2.</title>
        <authorList>
            <person name="Copetti D."/>
            <person name="Sanderson M.J."/>
            <person name="Burquez A."/>
            <person name="Wojciechowski M.F."/>
        </authorList>
    </citation>
    <scope>NUCLEOTIDE SEQUENCE</scope>
    <source>
        <strain evidence="23">SGP5-SGP5p</strain>
        <tissue evidence="23">Aerial part</tissue>
    </source>
</reference>
<dbReference type="PRINTS" id="PR00461">
    <property type="entry name" value="PLPEROXIDASE"/>
</dbReference>
<evidence type="ECO:0000256" key="11">
    <source>
        <dbReference type="ARBA" id="ARBA00023002"/>
    </source>
</evidence>
<evidence type="ECO:0000259" key="22">
    <source>
        <dbReference type="PROSITE" id="PS50873"/>
    </source>
</evidence>
<evidence type="ECO:0000256" key="2">
    <source>
        <dbReference type="ARBA" id="ARBA00002322"/>
    </source>
</evidence>
<evidence type="ECO:0000313" key="23">
    <source>
        <dbReference type="EMBL" id="KAJ8428120.1"/>
    </source>
</evidence>
<dbReference type="GO" id="GO:0042744">
    <property type="term" value="P:hydrogen peroxide catabolic process"/>
    <property type="evidence" value="ECO:0007669"/>
    <property type="project" value="UniProtKB-KW"/>
</dbReference>
<keyword evidence="5 21" id="KW-0964">Secreted</keyword>
<dbReference type="PROSITE" id="PS50873">
    <property type="entry name" value="PEROXIDASE_4"/>
    <property type="match status" value="1"/>
</dbReference>
<feature type="binding site" evidence="18">
    <location>
        <position position="110"/>
    </location>
    <ligand>
        <name>Ca(2+)</name>
        <dbReference type="ChEBI" id="CHEBI:29108"/>
        <label>1</label>
    </ligand>
</feature>
<protein>
    <recommendedName>
        <fullName evidence="4 21">Peroxidase</fullName>
        <ecNumber evidence="4 21">1.11.1.7</ecNumber>
    </recommendedName>
</protein>
<keyword evidence="14" id="KW-0325">Glycoprotein</keyword>
<dbReference type="Proteomes" id="UP001153076">
    <property type="component" value="Unassembled WGS sequence"/>
</dbReference>
<feature type="binding site" evidence="17">
    <location>
        <position position="197"/>
    </location>
    <ligand>
        <name>substrate</name>
    </ligand>
</feature>
<organism evidence="23 24">
    <name type="scientific">Carnegiea gigantea</name>
    <dbReference type="NCBI Taxonomy" id="171969"/>
    <lineage>
        <taxon>Eukaryota</taxon>
        <taxon>Viridiplantae</taxon>
        <taxon>Streptophyta</taxon>
        <taxon>Embryophyta</taxon>
        <taxon>Tracheophyta</taxon>
        <taxon>Spermatophyta</taxon>
        <taxon>Magnoliopsida</taxon>
        <taxon>eudicotyledons</taxon>
        <taxon>Gunneridae</taxon>
        <taxon>Pentapetalae</taxon>
        <taxon>Caryophyllales</taxon>
        <taxon>Cactineae</taxon>
        <taxon>Cactaceae</taxon>
        <taxon>Cactoideae</taxon>
        <taxon>Echinocereeae</taxon>
        <taxon>Carnegiea</taxon>
    </lineage>
</organism>
<comment type="similarity">
    <text evidence="21">Belongs to the peroxidase family. Classical plant (class III) peroxidase subfamily.</text>
</comment>